<feature type="compositionally biased region" description="Polar residues" evidence="12">
    <location>
        <begin position="70"/>
        <end position="90"/>
    </location>
</feature>
<feature type="domain" description="C2H2-type" evidence="14">
    <location>
        <begin position="132"/>
        <end position="159"/>
    </location>
</feature>
<dbReference type="Pfam" id="PF13894">
    <property type="entry name" value="zf-C2H2_4"/>
    <property type="match status" value="1"/>
</dbReference>
<dbReference type="FunFam" id="3.30.160.60:FF:002281">
    <property type="match status" value="1"/>
</dbReference>
<evidence type="ECO:0000313" key="15">
    <source>
        <dbReference type="EMBL" id="CDQ93236.1"/>
    </source>
</evidence>
<proteinExistence type="inferred from homology"/>
<keyword evidence="6" id="KW-0862">Zinc</keyword>
<dbReference type="Proteomes" id="UP000193380">
    <property type="component" value="Unassembled WGS sequence"/>
</dbReference>
<evidence type="ECO:0000256" key="6">
    <source>
        <dbReference type="ARBA" id="ARBA00022833"/>
    </source>
</evidence>
<evidence type="ECO:0000256" key="3">
    <source>
        <dbReference type="ARBA" id="ARBA00022723"/>
    </source>
</evidence>
<dbReference type="PANTHER" id="PTHR23235:SF152">
    <property type="entry name" value="SI:DKEY-210J14.3"/>
    <property type="match status" value="1"/>
</dbReference>
<evidence type="ECO:0000256" key="13">
    <source>
        <dbReference type="SAM" id="SignalP"/>
    </source>
</evidence>
<keyword evidence="10" id="KW-0539">Nucleus</keyword>
<sequence length="217" mass="24257">MHLVILISLLSLSPSSLSDVNAESSQVQIFSCSGCPFSFTSQIFLNKHIKRSHHDEYVRLLRSGEIRSENLMSSSNSQHHGTTSSSSNPAPTRKQSEMDKPRSNHCSQCGKSFTRGDSLRTHQRTHTGEKPFHCSQCGKSFSQSGELKIHQRTHTGEKPFHCSQCGKSFTCGGNLRTHQRTHTGEKPFHCSQCGKSFSQSGHLKRHQCCKKSKEVEL</sequence>
<keyword evidence="7" id="KW-0805">Transcription regulation</keyword>
<feature type="domain" description="C2H2-type" evidence="14">
    <location>
        <begin position="188"/>
        <end position="216"/>
    </location>
</feature>
<dbReference type="Gene3D" id="3.30.160.60">
    <property type="entry name" value="Classic Zinc Finger"/>
    <property type="match status" value="5"/>
</dbReference>
<feature type="signal peptide" evidence="13">
    <location>
        <begin position="1"/>
        <end position="18"/>
    </location>
</feature>
<dbReference type="SUPFAM" id="SSF57667">
    <property type="entry name" value="beta-beta-alpha zinc fingers"/>
    <property type="match status" value="3"/>
</dbReference>
<dbReference type="GO" id="GO:0008270">
    <property type="term" value="F:zinc ion binding"/>
    <property type="evidence" value="ECO:0007669"/>
    <property type="project" value="UniProtKB-KW"/>
</dbReference>
<dbReference type="FunFam" id="3.30.160.60:FF:002343">
    <property type="entry name" value="Zinc finger protein 33A"/>
    <property type="match status" value="2"/>
</dbReference>
<feature type="region of interest" description="Disordered" evidence="12">
    <location>
        <begin position="69"/>
        <end position="117"/>
    </location>
</feature>
<gene>
    <name evidence="15" type="ORF">GSONMT00024881001</name>
</gene>
<evidence type="ECO:0000256" key="10">
    <source>
        <dbReference type="ARBA" id="ARBA00023242"/>
    </source>
</evidence>
<protein>
    <recommendedName>
        <fullName evidence="14">C2H2-type domain-containing protein</fullName>
    </recommendedName>
</protein>
<accession>A0A060YNH4</accession>
<evidence type="ECO:0000256" key="11">
    <source>
        <dbReference type="PROSITE-ProRule" id="PRU00042"/>
    </source>
</evidence>
<organism evidence="15 16">
    <name type="scientific">Oncorhynchus mykiss</name>
    <name type="common">Rainbow trout</name>
    <name type="synonym">Salmo gairdneri</name>
    <dbReference type="NCBI Taxonomy" id="8022"/>
    <lineage>
        <taxon>Eukaryota</taxon>
        <taxon>Metazoa</taxon>
        <taxon>Chordata</taxon>
        <taxon>Craniata</taxon>
        <taxon>Vertebrata</taxon>
        <taxon>Euteleostomi</taxon>
        <taxon>Actinopterygii</taxon>
        <taxon>Neopterygii</taxon>
        <taxon>Teleostei</taxon>
        <taxon>Protacanthopterygii</taxon>
        <taxon>Salmoniformes</taxon>
        <taxon>Salmonidae</taxon>
        <taxon>Salmoninae</taxon>
        <taxon>Oncorhynchus</taxon>
    </lineage>
</organism>
<dbReference type="InterPro" id="IPR013087">
    <property type="entry name" value="Znf_C2H2_type"/>
</dbReference>
<comment type="subcellular location">
    <subcellularLocation>
        <location evidence="1">Nucleus</location>
    </subcellularLocation>
</comment>
<dbReference type="FunFam" id="3.30.160.60:FF:001498">
    <property type="entry name" value="Zinc finger protein 404"/>
    <property type="match status" value="1"/>
</dbReference>
<feature type="domain" description="C2H2-type" evidence="14">
    <location>
        <begin position="104"/>
        <end position="131"/>
    </location>
</feature>
<evidence type="ECO:0000256" key="5">
    <source>
        <dbReference type="ARBA" id="ARBA00022771"/>
    </source>
</evidence>
<dbReference type="SMART" id="SM00355">
    <property type="entry name" value="ZnF_C2H2"/>
    <property type="match status" value="5"/>
</dbReference>
<dbReference type="PROSITE" id="PS50157">
    <property type="entry name" value="ZINC_FINGER_C2H2_2"/>
    <property type="match status" value="5"/>
</dbReference>
<dbReference type="GO" id="GO:0005634">
    <property type="term" value="C:nucleus"/>
    <property type="evidence" value="ECO:0007669"/>
    <property type="project" value="UniProtKB-SubCell"/>
</dbReference>
<feature type="chain" id="PRO_5001597245" description="C2H2-type domain-containing protein" evidence="13">
    <location>
        <begin position="19"/>
        <end position="217"/>
    </location>
</feature>
<dbReference type="PANTHER" id="PTHR23235">
    <property type="entry name" value="KRUEPPEL-LIKE TRANSCRIPTION FACTOR"/>
    <property type="match status" value="1"/>
</dbReference>
<comment type="similarity">
    <text evidence="2">Belongs to the krueppel C2H2-type zinc-finger protein family.</text>
</comment>
<feature type="domain" description="C2H2-type" evidence="14">
    <location>
        <begin position="30"/>
        <end position="58"/>
    </location>
</feature>
<evidence type="ECO:0000256" key="9">
    <source>
        <dbReference type="ARBA" id="ARBA00023163"/>
    </source>
</evidence>
<keyword evidence="8" id="KW-0238">DNA-binding</keyword>
<dbReference type="AlphaFoldDB" id="A0A060YNH4"/>
<dbReference type="PROSITE" id="PS00028">
    <property type="entry name" value="ZINC_FINGER_C2H2_1"/>
    <property type="match status" value="4"/>
</dbReference>
<dbReference type="InterPro" id="IPR036236">
    <property type="entry name" value="Znf_C2H2_sf"/>
</dbReference>
<keyword evidence="13" id="KW-0732">Signal</keyword>
<dbReference type="Pfam" id="PF00096">
    <property type="entry name" value="zf-C2H2"/>
    <property type="match status" value="3"/>
</dbReference>
<keyword evidence="5 11" id="KW-0863">Zinc-finger</keyword>
<dbReference type="GO" id="GO:0000981">
    <property type="term" value="F:DNA-binding transcription factor activity, RNA polymerase II-specific"/>
    <property type="evidence" value="ECO:0007669"/>
    <property type="project" value="TreeGrafter"/>
</dbReference>
<keyword evidence="9" id="KW-0804">Transcription</keyword>
<name>A0A060YNH4_ONCMY</name>
<dbReference type="GO" id="GO:0000978">
    <property type="term" value="F:RNA polymerase II cis-regulatory region sequence-specific DNA binding"/>
    <property type="evidence" value="ECO:0007669"/>
    <property type="project" value="TreeGrafter"/>
</dbReference>
<dbReference type="Pfam" id="PF13912">
    <property type="entry name" value="zf-C2H2_6"/>
    <property type="match status" value="1"/>
</dbReference>
<keyword evidence="4" id="KW-0677">Repeat</keyword>
<evidence type="ECO:0000256" key="12">
    <source>
        <dbReference type="SAM" id="MobiDB-lite"/>
    </source>
</evidence>
<evidence type="ECO:0000256" key="2">
    <source>
        <dbReference type="ARBA" id="ARBA00006991"/>
    </source>
</evidence>
<keyword evidence="3" id="KW-0479">Metal-binding</keyword>
<evidence type="ECO:0000256" key="8">
    <source>
        <dbReference type="ARBA" id="ARBA00023125"/>
    </source>
</evidence>
<reference evidence="15" key="1">
    <citation type="journal article" date="2014" name="Nat. Commun.">
        <title>The rainbow trout genome provides novel insights into evolution after whole-genome duplication in vertebrates.</title>
        <authorList>
            <person name="Berthelot C."/>
            <person name="Brunet F."/>
            <person name="Chalopin D."/>
            <person name="Juanchich A."/>
            <person name="Bernard M."/>
            <person name="Noel B."/>
            <person name="Bento P."/>
            <person name="Da Silva C."/>
            <person name="Labadie K."/>
            <person name="Alberti A."/>
            <person name="Aury J.M."/>
            <person name="Louis A."/>
            <person name="Dehais P."/>
            <person name="Bardou P."/>
            <person name="Montfort J."/>
            <person name="Klopp C."/>
            <person name="Cabau C."/>
            <person name="Gaspin C."/>
            <person name="Thorgaard G.H."/>
            <person name="Boussaha M."/>
            <person name="Quillet E."/>
            <person name="Guyomard R."/>
            <person name="Galiana D."/>
            <person name="Bobe J."/>
            <person name="Volff J.N."/>
            <person name="Genet C."/>
            <person name="Wincker P."/>
            <person name="Jaillon O."/>
            <person name="Roest Crollius H."/>
            <person name="Guiguen Y."/>
        </authorList>
    </citation>
    <scope>NUCLEOTIDE SEQUENCE [LARGE SCALE GENOMIC DNA]</scope>
</reference>
<evidence type="ECO:0000256" key="4">
    <source>
        <dbReference type="ARBA" id="ARBA00022737"/>
    </source>
</evidence>
<dbReference type="STRING" id="8022.A0A060YNH4"/>
<dbReference type="EMBL" id="FR914703">
    <property type="protein sequence ID" value="CDQ93236.1"/>
    <property type="molecule type" value="Genomic_DNA"/>
</dbReference>
<evidence type="ECO:0000259" key="14">
    <source>
        <dbReference type="PROSITE" id="PS50157"/>
    </source>
</evidence>
<evidence type="ECO:0000256" key="1">
    <source>
        <dbReference type="ARBA" id="ARBA00004123"/>
    </source>
</evidence>
<feature type="domain" description="C2H2-type" evidence="14">
    <location>
        <begin position="160"/>
        <end position="187"/>
    </location>
</feature>
<reference evidence="15" key="2">
    <citation type="submission" date="2014-03" db="EMBL/GenBank/DDBJ databases">
        <authorList>
            <person name="Genoscope - CEA"/>
        </authorList>
    </citation>
    <scope>NUCLEOTIDE SEQUENCE</scope>
</reference>
<dbReference type="PaxDb" id="8022-A0A060YNH4"/>
<evidence type="ECO:0000256" key="7">
    <source>
        <dbReference type="ARBA" id="ARBA00023015"/>
    </source>
</evidence>
<evidence type="ECO:0000313" key="16">
    <source>
        <dbReference type="Proteomes" id="UP000193380"/>
    </source>
</evidence>